<protein>
    <submittedName>
        <fullName evidence="2">Uncharacterized protein</fullName>
    </submittedName>
</protein>
<dbReference type="AlphaFoldDB" id="A0A171DB52"/>
<proteinExistence type="predicted"/>
<comment type="caution">
    <text evidence="2">The sequence shown here is derived from an EMBL/GenBank/DDBJ whole genome shotgun (WGS) entry which is preliminary data.</text>
</comment>
<organism evidence="2 3">
    <name type="scientific">Planomonospora sphaerica</name>
    <dbReference type="NCBI Taxonomy" id="161355"/>
    <lineage>
        <taxon>Bacteria</taxon>
        <taxon>Bacillati</taxon>
        <taxon>Actinomycetota</taxon>
        <taxon>Actinomycetes</taxon>
        <taxon>Streptosporangiales</taxon>
        <taxon>Streptosporangiaceae</taxon>
        <taxon>Planomonospora</taxon>
    </lineage>
</organism>
<sequence length="66" mass="7065">MPGREDDMSAAPLSETELRPEPSVWDPLPDWVLPPRGGFTADDLDRLPGIPRTPSSSTALSSSTST</sequence>
<evidence type="ECO:0000313" key="3">
    <source>
        <dbReference type="Proteomes" id="UP000077701"/>
    </source>
</evidence>
<dbReference type="EMBL" id="BDCX01000008">
    <property type="protein sequence ID" value="GAT67903.1"/>
    <property type="molecule type" value="Genomic_DNA"/>
</dbReference>
<evidence type="ECO:0000313" key="2">
    <source>
        <dbReference type="EMBL" id="GAT67903.1"/>
    </source>
</evidence>
<evidence type="ECO:0000256" key="1">
    <source>
        <dbReference type="SAM" id="MobiDB-lite"/>
    </source>
</evidence>
<feature type="compositionally biased region" description="Low complexity" evidence="1">
    <location>
        <begin position="53"/>
        <end position="66"/>
    </location>
</feature>
<reference evidence="2 3" key="1">
    <citation type="journal article" date="2016" name="Genome Announc.">
        <title>Draft Genome Sequence of Planomonospora sphaerica JCM9374, a Rare Actinomycete.</title>
        <authorList>
            <person name="Dohra H."/>
            <person name="Suzuki T."/>
            <person name="Inoue Y."/>
            <person name="Kodani S."/>
        </authorList>
    </citation>
    <scope>NUCLEOTIDE SEQUENCE [LARGE SCALE GENOMIC DNA]</scope>
    <source>
        <strain evidence="2 3">JCM 9374</strain>
    </source>
</reference>
<reference evidence="3" key="2">
    <citation type="submission" date="2016-04" db="EMBL/GenBank/DDBJ databases">
        <title>Planomonospora sphaerica JCM9374 whole genome shotgun sequence.</title>
        <authorList>
            <person name="Suzuki T."/>
            <person name="Dohra H."/>
            <person name="Kodani S."/>
        </authorList>
    </citation>
    <scope>NUCLEOTIDE SEQUENCE [LARGE SCALE GENOMIC DNA]</scope>
    <source>
        <strain evidence="3">JCM 9374</strain>
    </source>
</reference>
<gene>
    <name evidence="2" type="ORF">PS9374_03563</name>
</gene>
<dbReference type="Proteomes" id="UP000077701">
    <property type="component" value="Unassembled WGS sequence"/>
</dbReference>
<keyword evidence="3" id="KW-1185">Reference proteome</keyword>
<accession>A0A171DB52</accession>
<name>A0A171DB52_9ACTN</name>
<feature type="region of interest" description="Disordered" evidence="1">
    <location>
        <begin position="1"/>
        <end position="66"/>
    </location>
</feature>